<comment type="caution">
    <text evidence="1">The sequence shown here is derived from an EMBL/GenBank/DDBJ whole genome shotgun (WGS) entry which is preliminary data.</text>
</comment>
<evidence type="ECO:0000313" key="1">
    <source>
        <dbReference type="EMBL" id="MEP0863266.1"/>
    </source>
</evidence>
<keyword evidence="2" id="KW-1185">Reference proteome</keyword>
<name>A0ABV0JIN3_9CYAN</name>
<dbReference type="EMBL" id="JAMPKK010000003">
    <property type="protein sequence ID" value="MEP0863266.1"/>
    <property type="molecule type" value="Genomic_DNA"/>
</dbReference>
<sequence length="45" mass="4912">MKRSLFHRQSLPTFPVTLATSQSAAVTAIRAIAFSYPVGMRFPTG</sequence>
<gene>
    <name evidence="1" type="ORF">NDI37_02145</name>
</gene>
<dbReference type="Proteomes" id="UP001442494">
    <property type="component" value="Unassembled WGS sequence"/>
</dbReference>
<proteinExistence type="predicted"/>
<accession>A0ABV0JIN3</accession>
<dbReference type="RefSeq" id="WP_190420382.1">
    <property type="nucleotide sequence ID" value="NZ_JAMPKK010000003.1"/>
</dbReference>
<reference evidence="1 2" key="1">
    <citation type="submission" date="2022-04" db="EMBL/GenBank/DDBJ databases">
        <title>Positive selection, recombination, and allopatry shape intraspecific diversity of widespread and dominant cyanobacteria.</title>
        <authorList>
            <person name="Wei J."/>
            <person name="Shu W."/>
            <person name="Hu C."/>
        </authorList>
    </citation>
    <scope>NUCLEOTIDE SEQUENCE [LARGE SCALE GENOMIC DNA]</scope>
    <source>
        <strain evidence="1 2">GB2-A5</strain>
    </source>
</reference>
<protein>
    <submittedName>
        <fullName evidence="1">Uncharacterized protein</fullName>
    </submittedName>
</protein>
<evidence type="ECO:0000313" key="2">
    <source>
        <dbReference type="Proteomes" id="UP001442494"/>
    </source>
</evidence>
<organism evidence="1 2">
    <name type="scientific">Funiculus sociatus GB2-A5</name>
    <dbReference type="NCBI Taxonomy" id="2933946"/>
    <lineage>
        <taxon>Bacteria</taxon>
        <taxon>Bacillati</taxon>
        <taxon>Cyanobacteriota</taxon>
        <taxon>Cyanophyceae</taxon>
        <taxon>Coleofasciculales</taxon>
        <taxon>Coleofasciculaceae</taxon>
        <taxon>Funiculus</taxon>
    </lineage>
</organism>